<dbReference type="AlphaFoldDB" id="A0A9Q0LXE5"/>
<feature type="transmembrane region" description="Helical" evidence="6">
    <location>
        <begin position="314"/>
        <end position="336"/>
    </location>
</feature>
<dbReference type="Proteomes" id="UP001149090">
    <property type="component" value="Unassembled WGS sequence"/>
</dbReference>
<dbReference type="InterPro" id="IPR002549">
    <property type="entry name" value="AI-2E-like"/>
</dbReference>
<evidence type="ECO:0000256" key="1">
    <source>
        <dbReference type="ARBA" id="ARBA00004141"/>
    </source>
</evidence>
<comment type="similarity">
    <text evidence="2">Belongs to the autoinducer-2 exporter (AI-2E) (TC 2.A.86) family.</text>
</comment>
<dbReference type="OrthoDB" id="5598571at2759"/>
<feature type="transmembrane region" description="Helical" evidence="6">
    <location>
        <begin position="221"/>
        <end position="243"/>
    </location>
</feature>
<evidence type="ECO:0000313" key="8">
    <source>
        <dbReference type="Proteomes" id="UP001149090"/>
    </source>
</evidence>
<dbReference type="Pfam" id="PF01594">
    <property type="entry name" value="AI-2E_transport"/>
    <property type="match status" value="1"/>
</dbReference>
<feature type="transmembrane region" description="Helical" evidence="6">
    <location>
        <begin position="45"/>
        <end position="62"/>
    </location>
</feature>
<evidence type="ECO:0000256" key="6">
    <source>
        <dbReference type="SAM" id="Phobius"/>
    </source>
</evidence>
<dbReference type="OMA" id="QMAICIV"/>
<feature type="transmembrane region" description="Helical" evidence="6">
    <location>
        <begin position="21"/>
        <end position="39"/>
    </location>
</feature>
<evidence type="ECO:0000313" key="7">
    <source>
        <dbReference type="EMBL" id="KAJ5080515.1"/>
    </source>
</evidence>
<feature type="transmembrane region" description="Helical" evidence="6">
    <location>
        <begin position="284"/>
        <end position="308"/>
    </location>
</feature>
<sequence>MEKPLISKPQKIKMLTEIFTNVTRFSVYFFIGMIFWLNYKIFKKQLIAFLWSVIIAMFLEPYKDSVYRIILIFKDLIKFFPIQSLFGVIIIYYFLRIFSSTFATTFLIFVIVLVATTKSDKNQGSSLLVLVIFVLIFIVPLIFILIKSAQQSTELGSNLRTYFKENPEILSDLQKTAFFQKIVAFLAKFNVEVPKLTPTLVSKKIAPFLQAKLFMSPALSIFSNFFSSVMSFYIFFIFTLYLLQEMDKFKSFFQKFSPFCQEDNQKIGNSIRNLTAQLLKSTTLVAFINGAIAFFTFKICGLPVPLVLASLNGFITALPVIAYVLVWGSASLVLFFQGRILASLFIAIIHSITTFVLSPIIRSTVPGGHLFFSKISLFFGIAAFGIQGAFFGPFIVGLTITFLEIFQKYQSDKIHLKKD</sequence>
<evidence type="ECO:0000256" key="3">
    <source>
        <dbReference type="ARBA" id="ARBA00022692"/>
    </source>
</evidence>
<accession>A0A9Q0LXE5</accession>
<keyword evidence="3 6" id="KW-0812">Transmembrane</keyword>
<dbReference type="PANTHER" id="PTHR21716">
    <property type="entry name" value="TRANSMEMBRANE PROTEIN"/>
    <property type="match status" value="1"/>
</dbReference>
<keyword evidence="5 6" id="KW-0472">Membrane</keyword>
<feature type="transmembrane region" description="Helical" evidence="6">
    <location>
        <begin position="127"/>
        <end position="146"/>
    </location>
</feature>
<keyword evidence="4 6" id="KW-1133">Transmembrane helix</keyword>
<feature type="transmembrane region" description="Helical" evidence="6">
    <location>
        <begin position="343"/>
        <end position="365"/>
    </location>
</feature>
<protein>
    <submittedName>
        <fullName evidence="7">Transmembrane protein</fullName>
    </submittedName>
</protein>
<evidence type="ECO:0000256" key="5">
    <source>
        <dbReference type="ARBA" id="ARBA00023136"/>
    </source>
</evidence>
<dbReference type="GO" id="GO:0016020">
    <property type="term" value="C:membrane"/>
    <property type="evidence" value="ECO:0007669"/>
    <property type="project" value="UniProtKB-SubCell"/>
</dbReference>
<keyword evidence="8" id="KW-1185">Reference proteome</keyword>
<evidence type="ECO:0000256" key="4">
    <source>
        <dbReference type="ARBA" id="ARBA00022989"/>
    </source>
</evidence>
<feature type="transmembrane region" description="Helical" evidence="6">
    <location>
        <begin position="377"/>
        <end position="403"/>
    </location>
</feature>
<dbReference type="PANTHER" id="PTHR21716:SF4">
    <property type="entry name" value="TRANSMEMBRANE PROTEIN 245"/>
    <property type="match status" value="1"/>
</dbReference>
<reference evidence="7" key="1">
    <citation type="submission" date="2022-10" db="EMBL/GenBank/DDBJ databases">
        <title>Novel sulphate-reducing endosymbionts in the free-living metamonad Anaeramoeba.</title>
        <authorList>
            <person name="Jerlstrom-Hultqvist J."/>
            <person name="Cepicka I."/>
            <person name="Gallot-Lavallee L."/>
            <person name="Salas-Leiva D."/>
            <person name="Curtis B.A."/>
            <person name="Zahonova K."/>
            <person name="Pipaliya S."/>
            <person name="Dacks J."/>
            <person name="Roger A.J."/>
        </authorList>
    </citation>
    <scope>NUCLEOTIDE SEQUENCE</scope>
    <source>
        <strain evidence="7">BMAN</strain>
    </source>
</reference>
<name>A0A9Q0LXE5_ANAIG</name>
<feature type="transmembrane region" description="Helical" evidence="6">
    <location>
        <begin position="97"/>
        <end position="115"/>
    </location>
</feature>
<comment type="subcellular location">
    <subcellularLocation>
        <location evidence="1">Membrane</location>
        <topology evidence="1">Multi-pass membrane protein</topology>
    </subcellularLocation>
</comment>
<proteinExistence type="inferred from homology"/>
<gene>
    <name evidence="7" type="ORF">M0811_14036</name>
</gene>
<comment type="caution">
    <text evidence="7">The sequence shown here is derived from an EMBL/GenBank/DDBJ whole genome shotgun (WGS) entry which is preliminary data.</text>
</comment>
<dbReference type="EMBL" id="JAPDFW010000009">
    <property type="protein sequence ID" value="KAJ5080515.1"/>
    <property type="molecule type" value="Genomic_DNA"/>
</dbReference>
<organism evidence="7 8">
    <name type="scientific">Anaeramoeba ignava</name>
    <name type="common">Anaerobic marine amoeba</name>
    <dbReference type="NCBI Taxonomy" id="1746090"/>
    <lineage>
        <taxon>Eukaryota</taxon>
        <taxon>Metamonada</taxon>
        <taxon>Anaeramoebidae</taxon>
        <taxon>Anaeramoeba</taxon>
    </lineage>
</organism>
<evidence type="ECO:0000256" key="2">
    <source>
        <dbReference type="ARBA" id="ARBA00009773"/>
    </source>
</evidence>